<accession>A0A173SLZ3</accession>
<gene>
    <name evidence="1" type="ORF">ERS852582_01064</name>
</gene>
<organism evidence="1 2">
    <name type="scientific">Faecalibacterium prausnitzii</name>
    <dbReference type="NCBI Taxonomy" id="853"/>
    <lineage>
        <taxon>Bacteria</taxon>
        <taxon>Bacillati</taxon>
        <taxon>Bacillota</taxon>
        <taxon>Clostridia</taxon>
        <taxon>Eubacteriales</taxon>
        <taxon>Oscillospiraceae</taxon>
        <taxon>Faecalibacterium</taxon>
    </lineage>
</organism>
<name>A0A173SLZ3_9FIRM</name>
<dbReference type="EMBL" id="CYXN01000005">
    <property type="protein sequence ID" value="CUM90198.1"/>
    <property type="molecule type" value="Genomic_DNA"/>
</dbReference>
<reference evidence="1 2" key="1">
    <citation type="submission" date="2015-09" db="EMBL/GenBank/DDBJ databases">
        <authorList>
            <consortium name="Pathogen Informatics"/>
        </authorList>
    </citation>
    <scope>NUCLEOTIDE SEQUENCE [LARGE SCALE GENOMIC DNA]</scope>
    <source>
        <strain evidence="1 2">2789STDY5834970</strain>
    </source>
</reference>
<evidence type="ECO:0000313" key="2">
    <source>
        <dbReference type="Proteomes" id="UP000095649"/>
    </source>
</evidence>
<proteinExistence type="predicted"/>
<sequence>MAFRDLEQQLIMNMTETELKHVSSAINAFTDLIKK</sequence>
<protein>
    <submittedName>
        <fullName evidence="1">Uncharacterized protein</fullName>
    </submittedName>
</protein>
<dbReference type="Proteomes" id="UP000095649">
    <property type="component" value="Unassembled WGS sequence"/>
</dbReference>
<evidence type="ECO:0000313" key="1">
    <source>
        <dbReference type="EMBL" id="CUM90198.1"/>
    </source>
</evidence>
<dbReference type="AlphaFoldDB" id="A0A173SLZ3"/>